<evidence type="ECO:0000313" key="9">
    <source>
        <dbReference type="EMBL" id="CAH3171934.1"/>
    </source>
</evidence>
<evidence type="ECO:0000256" key="4">
    <source>
        <dbReference type="ARBA" id="ARBA00022692"/>
    </source>
</evidence>
<dbReference type="CDD" id="cd17480">
    <property type="entry name" value="MFS_SLC40A1_like"/>
    <property type="match status" value="1"/>
</dbReference>
<dbReference type="InterPro" id="IPR009716">
    <property type="entry name" value="Ferroportin-1"/>
</dbReference>
<evidence type="ECO:0000256" key="1">
    <source>
        <dbReference type="ARBA" id="ARBA00004141"/>
    </source>
</evidence>
<evidence type="ECO:0000313" key="10">
    <source>
        <dbReference type="Proteomes" id="UP001159405"/>
    </source>
</evidence>
<feature type="transmembrane region" description="Helical" evidence="8">
    <location>
        <begin position="339"/>
        <end position="361"/>
    </location>
</feature>
<sequence>MQGGRSDELLIEDGESSIEDRQTNLRRQSESRCCKISPQNLVCISHAFSAWGDRMWHFAIGLYLVELTPGSLRLTAIYQLISTLSIILFGPLVGDWVDANPRLKVAQISLVIQNLAVIVCGVLLLIMLELEQHIQHPFVTLLEAMIIIVGSIADLSSVGTKIAVEKDWVVVIAGSDKALLAKTNSILRRIDLCCKILAPILVGQIMTYISKVAGVVLLAGWNVVSVFLEYYLLWKVFQSVSALSQKVFDTRHKDETEEGSSVDLSQEEPQGSRGSQESIENDDPGRGQNGTEALVSSVNTRVRTVQRKPGIFKRFKKRIITFKNGWNIYFRQPVSRPGLALASLYFTVISFGAITTGYAYTQCLSESILSIVRGVGSLFGVFATFVFPMLRNAVGVVRCGLVSMSLQFSCLLLCVAAVFAPGSPFFLLPQSLRVDTVTHQCTATLSSSSLPQCGEAHLPTPMVTPTFQRMVMTKELANTSMSSVLPSSSRAMPSYHTVYVNSTVTPTSSLVKSSFAVFINASKTSSTSTIFPTVTPTQSCSNATEAPTFSKAFSYVSIALLLAGIVTSRLGLWMSDLAITQLFQETVPEQERGIVAGMQKSFNSMLGLIMFGLVIALPKPEHFGLLTLMSVCAVGTGGLLYSSFAYKIRGHLFHLEKLRVFCGGSTTDNQTASRLQDDLDLEDDEEEAMIRGALSTRNENFKY</sequence>
<dbReference type="Pfam" id="PF06963">
    <property type="entry name" value="FPN1"/>
    <property type="match status" value="1"/>
</dbReference>
<feature type="transmembrane region" description="Helical" evidence="8">
    <location>
        <begin position="105"/>
        <end position="128"/>
    </location>
</feature>
<accession>A0ABN8R3A2</accession>
<name>A0ABN8R3A2_9CNID</name>
<dbReference type="InterPro" id="IPR001917">
    <property type="entry name" value="Aminotrans_II_pyridoxalP_BS"/>
</dbReference>
<gene>
    <name evidence="9" type="ORF">PLOB_00012256</name>
</gene>
<comment type="caution">
    <text evidence="9">The sequence shown here is derived from an EMBL/GenBank/DDBJ whole genome shotgun (WGS) entry which is preliminary data.</text>
</comment>
<protein>
    <recommendedName>
        <fullName evidence="11">Solute carrier family 40 protein</fullName>
    </recommendedName>
</protein>
<evidence type="ECO:0008006" key="11">
    <source>
        <dbReference type="Google" id="ProtNLM"/>
    </source>
</evidence>
<comment type="subcellular location">
    <subcellularLocation>
        <location evidence="1">Membrane</location>
        <topology evidence="1">Multi-pass membrane protein</topology>
    </subcellularLocation>
</comment>
<evidence type="ECO:0000256" key="8">
    <source>
        <dbReference type="SAM" id="Phobius"/>
    </source>
</evidence>
<keyword evidence="6 8" id="KW-0472">Membrane</keyword>
<dbReference type="PANTHER" id="PTHR11660">
    <property type="entry name" value="SOLUTE CARRIER FAMILY 40 MEMBER"/>
    <property type="match status" value="1"/>
</dbReference>
<keyword evidence="3" id="KW-0813">Transport</keyword>
<feature type="region of interest" description="Disordered" evidence="7">
    <location>
        <begin position="254"/>
        <end position="291"/>
    </location>
</feature>
<feature type="transmembrane region" description="Helical" evidence="8">
    <location>
        <begin position="76"/>
        <end position="93"/>
    </location>
</feature>
<keyword evidence="5 8" id="KW-1133">Transmembrane helix</keyword>
<evidence type="ECO:0000256" key="6">
    <source>
        <dbReference type="ARBA" id="ARBA00023136"/>
    </source>
</evidence>
<keyword evidence="4 8" id="KW-0812">Transmembrane</keyword>
<feature type="compositionally biased region" description="Polar residues" evidence="7">
    <location>
        <begin position="262"/>
        <end position="278"/>
    </location>
</feature>
<feature type="transmembrane region" description="Helical" evidence="8">
    <location>
        <begin position="552"/>
        <end position="572"/>
    </location>
</feature>
<dbReference type="Proteomes" id="UP001159405">
    <property type="component" value="Unassembled WGS sequence"/>
</dbReference>
<dbReference type="SUPFAM" id="SSF103473">
    <property type="entry name" value="MFS general substrate transporter"/>
    <property type="match status" value="1"/>
</dbReference>
<feature type="transmembrane region" description="Helical" evidence="8">
    <location>
        <begin position="134"/>
        <end position="153"/>
    </location>
</feature>
<organism evidence="9 10">
    <name type="scientific">Porites lobata</name>
    <dbReference type="NCBI Taxonomy" id="104759"/>
    <lineage>
        <taxon>Eukaryota</taxon>
        <taxon>Metazoa</taxon>
        <taxon>Cnidaria</taxon>
        <taxon>Anthozoa</taxon>
        <taxon>Hexacorallia</taxon>
        <taxon>Scleractinia</taxon>
        <taxon>Fungiina</taxon>
        <taxon>Poritidae</taxon>
        <taxon>Porites</taxon>
    </lineage>
</organism>
<reference evidence="9 10" key="1">
    <citation type="submission" date="2022-05" db="EMBL/GenBank/DDBJ databases">
        <authorList>
            <consortium name="Genoscope - CEA"/>
            <person name="William W."/>
        </authorList>
    </citation>
    <scope>NUCLEOTIDE SEQUENCE [LARGE SCALE GENOMIC DNA]</scope>
</reference>
<evidence type="ECO:0000256" key="5">
    <source>
        <dbReference type="ARBA" id="ARBA00022989"/>
    </source>
</evidence>
<keyword evidence="10" id="KW-1185">Reference proteome</keyword>
<feature type="transmembrane region" description="Helical" evidence="8">
    <location>
        <begin position="367"/>
        <end position="387"/>
    </location>
</feature>
<comment type="similarity">
    <text evidence="2">Belongs to the ferroportin (FP) (TC 2.A.100) family. SLC40A subfamily.</text>
</comment>
<dbReference type="PROSITE" id="PS00599">
    <property type="entry name" value="AA_TRANSFER_CLASS_2"/>
    <property type="match status" value="1"/>
</dbReference>
<evidence type="ECO:0000256" key="2">
    <source>
        <dbReference type="ARBA" id="ARBA00006279"/>
    </source>
</evidence>
<dbReference type="EMBL" id="CALNXK010000168">
    <property type="protein sequence ID" value="CAH3171934.1"/>
    <property type="molecule type" value="Genomic_DNA"/>
</dbReference>
<feature type="transmembrane region" description="Helical" evidence="8">
    <location>
        <begin position="215"/>
        <end position="234"/>
    </location>
</feature>
<feature type="transmembrane region" description="Helical" evidence="8">
    <location>
        <begin position="601"/>
        <end position="617"/>
    </location>
</feature>
<feature type="transmembrane region" description="Helical" evidence="8">
    <location>
        <begin position="623"/>
        <end position="644"/>
    </location>
</feature>
<feature type="transmembrane region" description="Helical" evidence="8">
    <location>
        <begin position="399"/>
        <end position="420"/>
    </location>
</feature>
<evidence type="ECO:0000256" key="3">
    <source>
        <dbReference type="ARBA" id="ARBA00022448"/>
    </source>
</evidence>
<dbReference type="PANTHER" id="PTHR11660:SF57">
    <property type="entry name" value="SOLUTE CARRIER FAMILY 40 MEMBER"/>
    <property type="match status" value="1"/>
</dbReference>
<dbReference type="InterPro" id="IPR036259">
    <property type="entry name" value="MFS_trans_sf"/>
</dbReference>
<evidence type="ECO:0000256" key="7">
    <source>
        <dbReference type="SAM" id="MobiDB-lite"/>
    </source>
</evidence>
<proteinExistence type="inferred from homology"/>